<organism evidence="5">
    <name type="scientific">Triticum aestivum</name>
    <name type="common">Wheat</name>
    <dbReference type="NCBI Taxonomy" id="4565"/>
    <lineage>
        <taxon>Eukaryota</taxon>
        <taxon>Viridiplantae</taxon>
        <taxon>Streptophyta</taxon>
        <taxon>Embryophyta</taxon>
        <taxon>Tracheophyta</taxon>
        <taxon>Spermatophyta</taxon>
        <taxon>Magnoliopsida</taxon>
        <taxon>Liliopsida</taxon>
        <taxon>Poales</taxon>
        <taxon>Poaceae</taxon>
        <taxon>BOP clade</taxon>
        <taxon>Pooideae</taxon>
        <taxon>Triticodae</taxon>
        <taxon>Triticeae</taxon>
        <taxon>Triticinae</taxon>
        <taxon>Triticum</taxon>
    </lineage>
</organism>
<dbReference type="InterPro" id="IPR035940">
    <property type="entry name" value="CAP_sf"/>
</dbReference>
<dbReference type="InterPro" id="IPR018244">
    <property type="entry name" value="Allrgn_V5/Tpx1_CS"/>
</dbReference>
<dbReference type="SMART" id="SM00198">
    <property type="entry name" value="SCP"/>
    <property type="match status" value="1"/>
</dbReference>
<dbReference type="OMA" id="TSAVRMW"/>
<dbReference type="EMBL" id="CM022223">
    <property type="protein sequence ID" value="KAF7056975.1"/>
    <property type="molecule type" value="Genomic_DNA"/>
</dbReference>
<gene>
    <name evidence="5" type="ORF">CFC21_064331</name>
</gene>
<proteinExistence type="predicted"/>
<accession>A0A0A7ACJ9</accession>
<dbReference type="PRINTS" id="PR00838">
    <property type="entry name" value="V5ALLERGEN"/>
</dbReference>
<dbReference type="Proteomes" id="UP000815260">
    <property type="component" value="Chromosome 5A"/>
</dbReference>
<name>A0A0A7ACJ9_WHEAT</name>
<dbReference type="PRINTS" id="PR00837">
    <property type="entry name" value="V5TPXLIKE"/>
</dbReference>
<feature type="signal peptide" evidence="3">
    <location>
        <begin position="1"/>
        <end position="24"/>
    </location>
</feature>
<protein>
    <recommendedName>
        <fullName evidence="4">SCP domain-containing protein</fullName>
    </recommendedName>
</protein>
<feature type="domain" description="SCP" evidence="4">
    <location>
        <begin position="26"/>
        <end position="160"/>
    </location>
</feature>
<evidence type="ECO:0000256" key="2">
    <source>
        <dbReference type="ARBA" id="ARBA00023265"/>
    </source>
</evidence>
<dbReference type="SUPFAM" id="SSF55797">
    <property type="entry name" value="PR-1-like"/>
    <property type="match status" value="1"/>
</dbReference>
<dbReference type="InterPro" id="IPR014044">
    <property type="entry name" value="CAP_dom"/>
</dbReference>
<reference evidence="5" key="2">
    <citation type="submission" date="2020-03" db="EMBL/GenBank/DDBJ databases">
        <title>The second near-complete assembly of the hexaploid bread wheat (Triticum aestivum) genome.</title>
        <authorList>
            <person name="Zimin A.V."/>
            <person name="Puiu D."/>
            <person name="Shumante A."/>
            <person name="Alonge M."/>
            <person name="Salzberg S.L."/>
        </authorList>
    </citation>
    <scope>NUCLEOTIDE SEQUENCE</scope>
    <source>
        <tissue evidence="5">Leaf</tissue>
    </source>
</reference>
<comment type="caution">
    <text evidence="5">The sequence shown here is derived from an EMBL/GenBank/DDBJ whole genome shotgun (WGS) entry which is preliminary data.</text>
</comment>
<dbReference type="eggNOG" id="KOG3017">
    <property type="taxonomic scope" value="Eukaryota"/>
</dbReference>
<keyword evidence="2" id="KW-0611">Plant defense</keyword>
<dbReference type="STRING" id="4565.F8S6U3"/>
<dbReference type="Pfam" id="PF00188">
    <property type="entry name" value="CAP"/>
    <property type="match status" value="1"/>
</dbReference>
<comment type="function">
    <text evidence="1">Probably involved in the defense reaction of plants against pathogens.</text>
</comment>
<keyword evidence="2" id="KW-0568">Pathogenesis-related protein</keyword>
<dbReference type="PROSITE" id="PS01010">
    <property type="entry name" value="CRISP_2"/>
    <property type="match status" value="1"/>
</dbReference>
<dbReference type="PANTHER" id="PTHR10334">
    <property type="entry name" value="CYSTEINE-RICH SECRETORY PROTEIN-RELATED"/>
    <property type="match status" value="1"/>
</dbReference>
<evidence type="ECO:0000313" key="5">
    <source>
        <dbReference type="EMBL" id="KAF7056975.1"/>
    </source>
</evidence>
<feature type="chain" id="PRO_5046336204" description="SCP domain-containing protein" evidence="3">
    <location>
        <begin position="25"/>
        <end position="164"/>
    </location>
</feature>
<evidence type="ECO:0000256" key="3">
    <source>
        <dbReference type="SAM" id="SignalP"/>
    </source>
</evidence>
<reference evidence="5" key="1">
    <citation type="journal article" date="2017" name="Gigascience">
        <title>The first near-complete assembly of the hexaploid bread wheat genome, Triticum aestivum.</title>
        <authorList>
            <person name="Zimin A.V."/>
            <person name="Puiu D."/>
            <person name="Hall R."/>
            <person name="Kingan S."/>
            <person name="Clavijo B.J."/>
            <person name="Salzberg S.L."/>
        </authorList>
    </citation>
    <scope>NUCLEOTIDE SEQUENCE</scope>
    <source>
        <tissue evidence="5">Leaf</tissue>
    </source>
</reference>
<dbReference type="InterPro" id="IPR002413">
    <property type="entry name" value="V5_allergen-like"/>
</dbReference>
<dbReference type="Gene3D" id="3.40.33.10">
    <property type="entry name" value="CAP"/>
    <property type="match status" value="1"/>
</dbReference>
<evidence type="ECO:0000256" key="1">
    <source>
        <dbReference type="ARBA" id="ARBA00003143"/>
    </source>
</evidence>
<evidence type="ECO:0000259" key="4">
    <source>
        <dbReference type="SMART" id="SM00198"/>
    </source>
</evidence>
<dbReference type="CDD" id="cd05381">
    <property type="entry name" value="CAP_PR-1"/>
    <property type="match status" value="1"/>
</dbReference>
<keyword evidence="3" id="KW-0732">Signal</keyword>
<sequence length="164" mass="17749">MEASKLALLVMLAMAAVMSDPCNAQNSPHDYVVAHNVARAAVGLGLVTWDASVAAYAASYARQRSGDCKLVHSKAPQYGENLFWGSGEDWTAAQAVKIWADEKANYNYASNSCAAGKQCGHYTQIVWRNSTHIGCARLLCDHNAGVFITCNYSPPGNYIGQRPY</sequence>
<dbReference type="InterPro" id="IPR001283">
    <property type="entry name" value="CRISP-related"/>
</dbReference>
<dbReference type="PROSITE" id="PS01009">
    <property type="entry name" value="CRISP_1"/>
    <property type="match status" value="1"/>
</dbReference>